<keyword evidence="1" id="KW-0175">Coiled coil</keyword>
<dbReference type="Pfam" id="PF04612">
    <property type="entry name" value="T2SSM"/>
    <property type="match status" value="1"/>
</dbReference>
<protein>
    <submittedName>
        <fullName evidence="2">Type II secretion system protein M</fullName>
    </submittedName>
</protein>
<evidence type="ECO:0000313" key="2">
    <source>
        <dbReference type="EMBL" id="NKE67821.1"/>
    </source>
</evidence>
<gene>
    <name evidence="2" type="ORF">RAMLITH_18520</name>
</gene>
<organism evidence="2 3">
    <name type="scientific">Ramlibacter lithotrophicus</name>
    <dbReference type="NCBI Taxonomy" id="2606681"/>
    <lineage>
        <taxon>Bacteria</taxon>
        <taxon>Pseudomonadati</taxon>
        <taxon>Pseudomonadota</taxon>
        <taxon>Betaproteobacteria</taxon>
        <taxon>Burkholderiales</taxon>
        <taxon>Comamonadaceae</taxon>
        <taxon>Ramlibacter</taxon>
    </lineage>
</organism>
<dbReference type="GO" id="GO:0015627">
    <property type="term" value="C:type II protein secretion system complex"/>
    <property type="evidence" value="ECO:0007669"/>
    <property type="project" value="InterPro"/>
</dbReference>
<dbReference type="EMBL" id="VTOX01000007">
    <property type="protein sequence ID" value="NKE67821.1"/>
    <property type="molecule type" value="Genomic_DNA"/>
</dbReference>
<keyword evidence="3" id="KW-1185">Reference proteome</keyword>
<dbReference type="GO" id="GO:0015628">
    <property type="term" value="P:protein secretion by the type II secretion system"/>
    <property type="evidence" value="ECO:0007669"/>
    <property type="project" value="InterPro"/>
</dbReference>
<proteinExistence type="predicted"/>
<evidence type="ECO:0000313" key="3">
    <source>
        <dbReference type="Proteomes" id="UP000521868"/>
    </source>
</evidence>
<comment type="caution">
    <text evidence="2">The sequence shown here is derived from an EMBL/GenBank/DDBJ whole genome shotgun (WGS) entry which is preliminary data.</text>
</comment>
<sequence>MNAASLRARWLRLAPREKVLVAASSAIVVLALLWLVAIRPALGVLRSAEQQHRMLDAQLQQMAALQEEARALQGQPKVGHDEATRLLERSLRDRLGTTARLAISGDRATVTLTGTPADALARWLTQSRVDARALPGEARLQRNATGLWEGTVVLSLPPR</sequence>
<feature type="coiled-coil region" evidence="1">
    <location>
        <begin position="45"/>
        <end position="75"/>
    </location>
</feature>
<dbReference type="AlphaFoldDB" id="A0A7X6I801"/>
<dbReference type="InterPro" id="IPR007690">
    <property type="entry name" value="T2SS_GspM"/>
</dbReference>
<accession>A0A7X6I801</accession>
<name>A0A7X6I801_9BURK</name>
<dbReference type="Proteomes" id="UP000521868">
    <property type="component" value="Unassembled WGS sequence"/>
</dbReference>
<reference evidence="2 3" key="1">
    <citation type="journal article" date="2020" name="Nature">
        <title>Bacterial chemolithoautotrophy via manganese oxidation.</title>
        <authorList>
            <person name="Yu H."/>
            <person name="Leadbetter J.R."/>
        </authorList>
    </citation>
    <scope>NUCLEOTIDE SEQUENCE [LARGE SCALE GENOMIC DNA]</scope>
    <source>
        <strain evidence="2 3">RBP-1</strain>
    </source>
</reference>
<dbReference type="RefSeq" id="WP_168108945.1">
    <property type="nucleotide sequence ID" value="NZ_VTOX01000007.1"/>
</dbReference>
<evidence type="ECO:0000256" key="1">
    <source>
        <dbReference type="SAM" id="Coils"/>
    </source>
</evidence>